<feature type="region of interest" description="Disordered" evidence="1">
    <location>
        <begin position="137"/>
        <end position="194"/>
    </location>
</feature>
<dbReference type="AlphaFoldDB" id="A0A5B8C2S0"/>
<dbReference type="KEGG" id="gyu:FE374_07190"/>
<proteinExistence type="predicted"/>
<gene>
    <name evidence="2" type="ORF">FE374_07190</name>
</gene>
<protein>
    <recommendedName>
        <fullName evidence="4">DUF5343 domain-containing protein</fullName>
    </recommendedName>
</protein>
<accession>A0A5B8C2S0</accession>
<sequence length="228" mass="23986">MATSNAYPKVPAKAWKVLRARASAAPSTKFTPATVAALLDMSGPRSAQDNVVSPLKKLGLLEEDGTLTERGNKWRIDSTYADACQEILDEVYPGDLAALTTPAGEPDKARIATWLQHKGFGGSNAASMAATYALIADKSPTEPPTGGDSKKNGPRKASRKAPITGDGSPKQPHASMVDVPDATGPVPPAGQGTQPVVHLDIQIHIPATADGEQIDQIFASMAKHLYQR</sequence>
<reference evidence="2 3" key="1">
    <citation type="submission" date="2019-05" db="EMBL/GenBank/DDBJ databases">
        <title>Georgenia *** sp. nov., and Georgenia *** sp. nov., isolated from the intestinal contents of plateau pika (Ochotona curzoniae) in the Qinghai-Tibet plateau of China.</title>
        <authorList>
            <person name="Tian Z."/>
        </authorList>
    </citation>
    <scope>NUCLEOTIDE SEQUENCE [LARGE SCALE GENOMIC DNA]</scope>
    <source>
        <strain evidence="2 3">Z443</strain>
    </source>
</reference>
<name>A0A5B8C2S0_9MICO</name>
<evidence type="ECO:0000256" key="1">
    <source>
        <dbReference type="SAM" id="MobiDB-lite"/>
    </source>
</evidence>
<evidence type="ECO:0000313" key="2">
    <source>
        <dbReference type="EMBL" id="QDC24437.1"/>
    </source>
</evidence>
<dbReference type="EMBL" id="CP040915">
    <property type="protein sequence ID" value="QDC24437.1"/>
    <property type="molecule type" value="Genomic_DNA"/>
</dbReference>
<dbReference type="RefSeq" id="WP_139927879.1">
    <property type="nucleotide sequence ID" value="NZ_CP040915.1"/>
</dbReference>
<dbReference type="Proteomes" id="UP000314616">
    <property type="component" value="Chromosome"/>
</dbReference>
<evidence type="ECO:0008006" key="4">
    <source>
        <dbReference type="Google" id="ProtNLM"/>
    </source>
</evidence>
<organism evidence="2 3">
    <name type="scientific">Georgenia yuyongxinii</name>
    <dbReference type="NCBI Taxonomy" id="2589797"/>
    <lineage>
        <taxon>Bacteria</taxon>
        <taxon>Bacillati</taxon>
        <taxon>Actinomycetota</taxon>
        <taxon>Actinomycetes</taxon>
        <taxon>Micrococcales</taxon>
        <taxon>Bogoriellaceae</taxon>
        <taxon>Georgenia</taxon>
    </lineage>
</organism>
<evidence type="ECO:0000313" key="3">
    <source>
        <dbReference type="Proteomes" id="UP000314616"/>
    </source>
</evidence>
<dbReference type="OrthoDB" id="5186897at2"/>